<protein>
    <submittedName>
        <fullName evidence="4">Uncharacterized protein</fullName>
    </submittedName>
</protein>
<keyword evidence="2 3" id="KW-0040">ANK repeat</keyword>
<accession>A0A6P2CVF6</accession>
<feature type="repeat" description="ANK" evidence="3">
    <location>
        <begin position="179"/>
        <end position="211"/>
    </location>
</feature>
<dbReference type="PANTHER" id="PTHR24173">
    <property type="entry name" value="ANKYRIN REPEAT CONTAINING"/>
    <property type="match status" value="1"/>
</dbReference>
<dbReference type="PANTHER" id="PTHR24173:SF74">
    <property type="entry name" value="ANKYRIN REPEAT DOMAIN-CONTAINING PROTEIN 16"/>
    <property type="match status" value="1"/>
</dbReference>
<dbReference type="RefSeq" id="WP_162666181.1">
    <property type="nucleotide sequence ID" value="NZ_LR593886.1"/>
</dbReference>
<evidence type="ECO:0000256" key="1">
    <source>
        <dbReference type="ARBA" id="ARBA00022737"/>
    </source>
</evidence>
<dbReference type="KEGG" id="gms:SOIL9_65740"/>
<dbReference type="Gene3D" id="1.25.40.20">
    <property type="entry name" value="Ankyrin repeat-containing domain"/>
    <property type="match status" value="2"/>
</dbReference>
<dbReference type="PROSITE" id="PS50297">
    <property type="entry name" value="ANK_REP_REGION"/>
    <property type="match status" value="2"/>
</dbReference>
<dbReference type="PROSITE" id="PS50088">
    <property type="entry name" value="ANK_REPEAT"/>
    <property type="match status" value="2"/>
</dbReference>
<dbReference type="SUPFAM" id="SSF48403">
    <property type="entry name" value="Ankyrin repeat"/>
    <property type="match status" value="1"/>
</dbReference>
<proteinExistence type="predicted"/>
<dbReference type="Proteomes" id="UP000464178">
    <property type="component" value="Chromosome"/>
</dbReference>
<dbReference type="EMBL" id="LR593886">
    <property type="protein sequence ID" value="VTR91140.1"/>
    <property type="molecule type" value="Genomic_DNA"/>
</dbReference>
<dbReference type="AlphaFoldDB" id="A0A6P2CVF6"/>
<keyword evidence="1" id="KW-0677">Repeat</keyword>
<feature type="repeat" description="ANK" evidence="3">
    <location>
        <begin position="252"/>
        <end position="284"/>
    </location>
</feature>
<dbReference type="Pfam" id="PF12796">
    <property type="entry name" value="Ank_2"/>
    <property type="match status" value="2"/>
</dbReference>
<sequence length="342" mass="36398">MFTITISGPVVVTDDATEEPITDAKRLGTFDGLHSGKETCAKYHHGDIADLELKGGRVTLVFDAAAKKLRVVSEFISARKLAKDELHGLIEDTQGQWSDGIGEGCFDTVMDKRKVFIDLSPDSGGKVKATQVDDGKPAPKKSAAKASVAELVKAAIAGDLDKVKGLVATKAKLDGRGQYGYTPLIAAIVSDKLDVALYLIAQGANVNLADKEKSDPLKYAAIRSGWVMSHQNVKLAEALLDKGAAVDSRDADGFTPLLWAANRAAVKLVSLLLARGADVNAKTTQKYNSGRNALMLSKNVETVRLLLAAGADPKAVEESGMRTWEFHTGAAAKLLKERAGEK</sequence>
<reference evidence="4 5" key="1">
    <citation type="submission" date="2019-05" db="EMBL/GenBank/DDBJ databases">
        <authorList>
            <consortium name="Science for Life Laboratories"/>
        </authorList>
    </citation>
    <scope>NUCLEOTIDE SEQUENCE [LARGE SCALE GENOMIC DNA]</scope>
    <source>
        <strain evidence="4">Soil9</strain>
    </source>
</reference>
<gene>
    <name evidence="4" type="ORF">SOIL9_65740</name>
</gene>
<evidence type="ECO:0000256" key="3">
    <source>
        <dbReference type="PROSITE-ProRule" id="PRU00023"/>
    </source>
</evidence>
<evidence type="ECO:0000313" key="5">
    <source>
        <dbReference type="Proteomes" id="UP000464178"/>
    </source>
</evidence>
<name>A0A6P2CVF6_9BACT</name>
<evidence type="ECO:0000256" key="2">
    <source>
        <dbReference type="ARBA" id="ARBA00023043"/>
    </source>
</evidence>
<dbReference type="SMART" id="SM00248">
    <property type="entry name" value="ANK"/>
    <property type="match status" value="4"/>
</dbReference>
<dbReference type="PRINTS" id="PR01415">
    <property type="entry name" value="ANKYRIN"/>
</dbReference>
<dbReference type="InterPro" id="IPR002110">
    <property type="entry name" value="Ankyrin_rpt"/>
</dbReference>
<evidence type="ECO:0000313" key="4">
    <source>
        <dbReference type="EMBL" id="VTR91140.1"/>
    </source>
</evidence>
<organism evidence="4 5">
    <name type="scientific">Gemmata massiliana</name>
    <dbReference type="NCBI Taxonomy" id="1210884"/>
    <lineage>
        <taxon>Bacteria</taxon>
        <taxon>Pseudomonadati</taxon>
        <taxon>Planctomycetota</taxon>
        <taxon>Planctomycetia</taxon>
        <taxon>Gemmatales</taxon>
        <taxon>Gemmataceae</taxon>
        <taxon>Gemmata</taxon>
    </lineage>
</organism>
<keyword evidence="5" id="KW-1185">Reference proteome</keyword>
<dbReference type="InterPro" id="IPR036770">
    <property type="entry name" value="Ankyrin_rpt-contain_sf"/>
</dbReference>